<dbReference type="EMBL" id="JACRSZ010000003">
    <property type="protein sequence ID" value="MBC8572449.1"/>
    <property type="molecule type" value="Genomic_DNA"/>
</dbReference>
<proteinExistence type="predicted"/>
<keyword evidence="2" id="KW-0472">Membrane</keyword>
<dbReference type="Pfam" id="PF07454">
    <property type="entry name" value="SpoIIP"/>
    <property type="match status" value="1"/>
</dbReference>
<comment type="caution">
    <text evidence="3">The sequence shown here is derived from an EMBL/GenBank/DDBJ whole genome shotgun (WGS) entry which is preliminary data.</text>
</comment>
<feature type="transmembrane region" description="Helical" evidence="2">
    <location>
        <begin position="7"/>
        <end position="25"/>
    </location>
</feature>
<gene>
    <name evidence="3" type="ORF">H8716_05010</name>
</gene>
<name>A0ABR7N7S3_9FIRM</name>
<evidence type="ECO:0000313" key="4">
    <source>
        <dbReference type="Proteomes" id="UP000657421"/>
    </source>
</evidence>
<evidence type="ECO:0000256" key="1">
    <source>
        <dbReference type="SAM" id="MobiDB-lite"/>
    </source>
</evidence>
<keyword evidence="4" id="KW-1185">Reference proteome</keyword>
<keyword evidence="2" id="KW-1133">Transmembrane helix</keyword>
<feature type="region of interest" description="Disordered" evidence="1">
    <location>
        <begin position="118"/>
        <end position="153"/>
    </location>
</feature>
<protein>
    <submittedName>
        <fullName evidence="3">Stage II sporulation protein P</fullName>
    </submittedName>
</protein>
<reference evidence="3 4" key="1">
    <citation type="submission" date="2020-08" db="EMBL/GenBank/DDBJ databases">
        <title>Genome public.</title>
        <authorList>
            <person name="Liu C."/>
            <person name="Sun Q."/>
        </authorList>
    </citation>
    <scope>NUCLEOTIDE SEQUENCE [LARGE SCALE GENOMIC DNA]</scope>
    <source>
        <strain evidence="3 4">NSJ-46</strain>
    </source>
</reference>
<evidence type="ECO:0000313" key="3">
    <source>
        <dbReference type="EMBL" id="MBC8572449.1"/>
    </source>
</evidence>
<organism evidence="3 4">
    <name type="scientific">Jingyaoa shaoxingensis</name>
    <dbReference type="NCBI Taxonomy" id="2763671"/>
    <lineage>
        <taxon>Bacteria</taxon>
        <taxon>Bacillati</taxon>
        <taxon>Bacillota</taxon>
        <taxon>Clostridia</taxon>
        <taxon>Lachnospirales</taxon>
        <taxon>Lachnospiraceae</taxon>
        <taxon>Jingyaoa</taxon>
    </lineage>
</organism>
<keyword evidence="2" id="KW-0812">Transmembrane</keyword>
<dbReference type="Proteomes" id="UP000657421">
    <property type="component" value="Unassembled WGS sequence"/>
</dbReference>
<sequence>MRLLDRIIRAVLLVCMTVLSGYILIRAVTIAGENGVFQDTPLLSAFYRKLETYSEQLFVPVLYYDEATQVWQQDLEAGVRQTMIPFAWYADRLGEESRQNEPDEEYELILEAEAKAEEQKQPLDLQEWMVSRKQTEDTQKEESENESTQGSREEEFATLLNAYFSMDAATTIDSSRLNNSLLDMDLSLDQTEGPQILIYHSHSQEGFTDTVEGDDTTTIVGVGDYLTQLLTEQYGYEVIHDRGVYDLVDGVLDRNVAYDYAGAAVEKWLEEYPQIQVIIDLHRDGVDGKKFVTEYQGKQTANLMFILGMSQTADHQDITYLPNPYIKENTAFALQMQILAERDAPGVMRNIYLMAYRFNLHYRPRSILLEAGTQLNSLEEEKNAMNVFAQILNKELKGSR</sequence>
<dbReference type="InterPro" id="IPR010897">
    <property type="entry name" value="Spore_II_P"/>
</dbReference>
<accession>A0ABR7N7S3</accession>
<feature type="compositionally biased region" description="Basic and acidic residues" evidence="1">
    <location>
        <begin position="133"/>
        <end position="142"/>
    </location>
</feature>
<dbReference type="RefSeq" id="WP_249307435.1">
    <property type="nucleotide sequence ID" value="NZ_JACRSZ010000003.1"/>
</dbReference>
<evidence type="ECO:0000256" key="2">
    <source>
        <dbReference type="SAM" id="Phobius"/>
    </source>
</evidence>